<accession>A0A8J5N7X6</accession>
<evidence type="ECO:0000313" key="19">
    <source>
        <dbReference type="EMBL" id="KAG7175446.1"/>
    </source>
</evidence>
<feature type="domain" description="Protein kinase" evidence="18">
    <location>
        <begin position="742"/>
        <end position="1025"/>
    </location>
</feature>
<comment type="catalytic activity">
    <reaction evidence="15">
        <text>L-tyrosyl-[protein] + ATP = O-phospho-L-tyrosyl-[protein] + ADP + H(+)</text>
        <dbReference type="Rhea" id="RHEA:10596"/>
        <dbReference type="Rhea" id="RHEA-COMP:10136"/>
        <dbReference type="Rhea" id="RHEA-COMP:20101"/>
        <dbReference type="ChEBI" id="CHEBI:15378"/>
        <dbReference type="ChEBI" id="CHEBI:30616"/>
        <dbReference type="ChEBI" id="CHEBI:46858"/>
        <dbReference type="ChEBI" id="CHEBI:61978"/>
        <dbReference type="ChEBI" id="CHEBI:456216"/>
        <dbReference type="EC" id="2.7.10.1"/>
    </reaction>
</comment>
<evidence type="ECO:0000256" key="10">
    <source>
        <dbReference type="ARBA" id="ARBA00022840"/>
    </source>
</evidence>
<feature type="non-terminal residue" evidence="19">
    <location>
        <position position="1"/>
    </location>
</feature>
<evidence type="ECO:0000256" key="3">
    <source>
        <dbReference type="ARBA" id="ARBA00022679"/>
    </source>
</evidence>
<dbReference type="PROSITE" id="PS50011">
    <property type="entry name" value="PROTEIN_KINASE_DOM"/>
    <property type="match status" value="1"/>
</dbReference>
<dbReference type="InterPro" id="IPR008266">
    <property type="entry name" value="Tyr_kinase_AS"/>
</dbReference>
<evidence type="ECO:0000256" key="15">
    <source>
        <dbReference type="ARBA" id="ARBA00051243"/>
    </source>
</evidence>
<gene>
    <name evidence="19" type="primary">InR-L2</name>
    <name evidence="19" type="ORF">Hamer_G001539</name>
</gene>
<dbReference type="PROSITE" id="PS00109">
    <property type="entry name" value="PROTEIN_KINASE_TYR"/>
    <property type="match status" value="1"/>
</dbReference>
<keyword evidence="6" id="KW-0732">Signal</keyword>
<keyword evidence="13 19" id="KW-0675">Receptor</keyword>
<keyword evidence="4" id="KW-0165">Cleavage on pair of basic residues</keyword>
<evidence type="ECO:0000256" key="13">
    <source>
        <dbReference type="ARBA" id="ARBA00023170"/>
    </source>
</evidence>
<keyword evidence="5 17" id="KW-0812">Transmembrane</keyword>
<dbReference type="InterPro" id="IPR036116">
    <property type="entry name" value="FN3_sf"/>
</dbReference>
<organism evidence="19 20">
    <name type="scientific">Homarus americanus</name>
    <name type="common">American lobster</name>
    <dbReference type="NCBI Taxonomy" id="6706"/>
    <lineage>
        <taxon>Eukaryota</taxon>
        <taxon>Metazoa</taxon>
        <taxon>Ecdysozoa</taxon>
        <taxon>Arthropoda</taxon>
        <taxon>Crustacea</taxon>
        <taxon>Multicrustacea</taxon>
        <taxon>Malacostraca</taxon>
        <taxon>Eumalacostraca</taxon>
        <taxon>Eucarida</taxon>
        <taxon>Decapoda</taxon>
        <taxon>Pleocyemata</taxon>
        <taxon>Astacidea</taxon>
        <taxon>Nephropoidea</taxon>
        <taxon>Nephropidae</taxon>
        <taxon>Homarus</taxon>
    </lineage>
</organism>
<dbReference type="SMART" id="SM00219">
    <property type="entry name" value="TyrKc"/>
    <property type="match status" value="1"/>
</dbReference>
<dbReference type="InterPro" id="IPR020635">
    <property type="entry name" value="Tyr_kinase_cat_dom"/>
</dbReference>
<comment type="subcellular location">
    <subcellularLocation>
        <location evidence="1">Membrane</location>
        <topology evidence="1">Single-pass type I membrane protein</topology>
    </subcellularLocation>
</comment>
<keyword evidence="14" id="KW-0325">Glycoprotein</keyword>
<evidence type="ECO:0000256" key="17">
    <source>
        <dbReference type="SAM" id="Phobius"/>
    </source>
</evidence>
<evidence type="ECO:0000313" key="20">
    <source>
        <dbReference type="Proteomes" id="UP000747542"/>
    </source>
</evidence>
<dbReference type="InterPro" id="IPR050122">
    <property type="entry name" value="RTK"/>
</dbReference>
<dbReference type="GO" id="GO:0005886">
    <property type="term" value="C:plasma membrane"/>
    <property type="evidence" value="ECO:0007669"/>
    <property type="project" value="TreeGrafter"/>
</dbReference>
<evidence type="ECO:0000256" key="14">
    <source>
        <dbReference type="ARBA" id="ARBA00023180"/>
    </source>
</evidence>
<dbReference type="GO" id="GO:0043235">
    <property type="term" value="C:receptor complex"/>
    <property type="evidence" value="ECO:0007669"/>
    <property type="project" value="TreeGrafter"/>
</dbReference>
<keyword evidence="10 16" id="KW-0067">ATP-binding</keyword>
<dbReference type="Pfam" id="PF01030">
    <property type="entry name" value="Recep_L_domain"/>
    <property type="match status" value="1"/>
</dbReference>
<dbReference type="Gene3D" id="3.30.200.20">
    <property type="entry name" value="Phosphorylase Kinase, domain 1"/>
    <property type="match status" value="1"/>
</dbReference>
<dbReference type="Gene3D" id="1.10.510.10">
    <property type="entry name" value="Transferase(Phosphotransferase) domain 1"/>
    <property type="match status" value="2"/>
</dbReference>
<sequence>QVLKHRCVDREMCLQHYAVKADTRECVELCPLGYTETTEGEGTRNVTKCVPCKGFVCPKTCDSTVVKSISHAQLLRGCTIIQGNLTIHINGGEDIEEELEKNLSGIEEITGYVKIFRSNSTNLTINKGKVFVQSNPKLCLHHIEDFINNTNITGLSETDVSSTSNGDKVPCNVTPLNASVSQSSLYGTLRVTVAASPLPFVTVYYVNFKKADKNISIYESEGPCSDQGWSTMEMDAGNSTGGTITGSIVNLEPYTRYAVYVKTYSLASSAKGAQSEVLYAVTSPYNNSSSLEVWWQPPRRPNGVIDHYLVTLTLLLDTLRIPPDLDFCNQQTREYVDKRMKAPAVAEASSIPVRKTPRIQEQAEEEMPAVDDKEGSCTATPTPTCCACQDAGVGVDQEVMGQIGFEDFMMDTVYVKNILALLKVLSPSPAALMINRSRRSTHEKLLVSDEEFEAKLRATHQPTENTFLKNGENSQFKDASTFSEELGSVDVFTRPFLDPEAENEEFPLHQDQKVHEFPTHAGIHEHYQPHLENLTQYNTPHPQHSSVLLHQEHMTRETRLGLHNLHHYSIYSVAVKACQAPVNMLSVDPNGRLVHQGKLCSTVPARVAAQTRPSGVADQVAEGSLRAVSMMMERCVTGRDFEAMSHKVELPDLSPGNYSVQAQEEDSATRTWVVIMTWTVIVVMAGLLVATSMCWYWRRYTAAHIIPHTLEKVDINPYYREGFAPSEIFQEEFIFWRDDLKVMYDRPLGHGFFGMVFEGLVNRCGQQTRVAVKTHNERASTEEIRQFLKEAALMQNITCHHVVRLLGVVGDYSPVFVVMELMQEGDLKTFLRKHPPNFLTGQMAVEAADGMAYLAAGKLVHRDLAARNCMLDNELTLKIGDFGLTRNLKSDYYRKVIRLVVERYATLSRPRNCPKPLQRVMRRCWSYEARERPSFLAIIKYLLKYTSHDYTKRGLRDSFYHRSSDYSRVHLPISPGLQRSSHLSQEHLQSSQPATTISLVLSLRLLPLSSSGHFISNFGVLPGFR</sequence>
<keyword evidence="12 17" id="KW-0472">Membrane</keyword>
<evidence type="ECO:0000256" key="8">
    <source>
        <dbReference type="ARBA" id="ARBA00022741"/>
    </source>
</evidence>
<evidence type="ECO:0000256" key="5">
    <source>
        <dbReference type="ARBA" id="ARBA00022692"/>
    </source>
</evidence>
<protein>
    <recommendedName>
        <fullName evidence="2">receptor protein-tyrosine kinase</fullName>
        <ecNumber evidence="2">2.7.10.1</ecNumber>
    </recommendedName>
</protein>
<dbReference type="GO" id="GO:0004714">
    <property type="term" value="F:transmembrane receptor protein tyrosine kinase activity"/>
    <property type="evidence" value="ECO:0007669"/>
    <property type="project" value="UniProtKB-EC"/>
</dbReference>
<dbReference type="Gene3D" id="3.80.20.20">
    <property type="entry name" value="Receptor L-domain"/>
    <property type="match status" value="2"/>
</dbReference>
<dbReference type="InterPro" id="IPR000494">
    <property type="entry name" value="Rcpt_L-dom"/>
</dbReference>
<reference evidence="19" key="1">
    <citation type="journal article" date="2021" name="Sci. Adv.">
        <title>The American lobster genome reveals insights on longevity, neural, and immune adaptations.</title>
        <authorList>
            <person name="Polinski J.M."/>
            <person name="Zimin A.V."/>
            <person name="Clark K.F."/>
            <person name="Kohn A.B."/>
            <person name="Sadowski N."/>
            <person name="Timp W."/>
            <person name="Ptitsyn A."/>
            <person name="Khanna P."/>
            <person name="Romanova D.Y."/>
            <person name="Williams P."/>
            <person name="Greenwood S.J."/>
            <person name="Moroz L.L."/>
            <person name="Walt D.R."/>
            <person name="Bodnar A.G."/>
        </authorList>
    </citation>
    <scope>NUCLEOTIDE SEQUENCE</scope>
    <source>
        <strain evidence="19">GMGI-L3</strain>
    </source>
</reference>
<comment type="caution">
    <text evidence="19">The sequence shown here is derived from an EMBL/GenBank/DDBJ whole genome shotgun (WGS) entry which is preliminary data.</text>
</comment>
<feature type="transmembrane region" description="Helical" evidence="17">
    <location>
        <begin position="672"/>
        <end position="697"/>
    </location>
</feature>
<evidence type="ECO:0000256" key="1">
    <source>
        <dbReference type="ARBA" id="ARBA00004479"/>
    </source>
</evidence>
<feature type="binding site" evidence="16">
    <location>
        <position position="773"/>
    </location>
    <ligand>
        <name>ATP</name>
        <dbReference type="ChEBI" id="CHEBI:30616"/>
    </ligand>
</feature>
<dbReference type="Proteomes" id="UP000747542">
    <property type="component" value="Unassembled WGS sequence"/>
</dbReference>
<evidence type="ECO:0000256" key="6">
    <source>
        <dbReference type="ARBA" id="ARBA00022729"/>
    </source>
</evidence>
<evidence type="ECO:0000256" key="7">
    <source>
        <dbReference type="ARBA" id="ARBA00022737"/>
    </source>
</evidence>
<dbReference type="SUPFAM" id="SSF56112">
    <property type="entry name" value="Protein kinase-like (PK-like)"/>
    <property type="match status" value="1"/>
</dbReference>
<proteinExistence type="predicted"/>
<dbReference type="GO" id="GO:0005524">
    <property type="term" value="F:ATP binding"/>
    <property type="evidence" value="ECO:0007669"/>
    <property type="project" value="UniProtKB-UniRule"/>
</dbReference>
<dbReference type="Pfam" id="PF07714">
    <property type="entry name" value="PK_Tyr_Ser-Thr"/>
    <property type="match status" value="2"/>
</dbReference>
<dbReference type="PROSITE" id="PS00107">
    <property type="entry name" value="PROTEIN_KINASE_ATP"/>
    <property type="match status" value="1"/>
</dbReference>
<keyword evidence="7" id="KW-0677">Repeat</keyword>
<evidence type="ECO:0000256" key="11">
    <source>
        <dbReference type="ARBA" id="ARBA00022989"/>
    </source>
</evidence>
<dbReference type="PANTHER" id="PTHR24416:SF525">
    <property type="entry name" value="INSULIN-LIKE RECEPTOR"/>
    <property type="match status" value="1"/>
</dbReference>
<dbReference type="InterPro" id="IPR001245">
    <property type="entry name" value="Ser-Thr/Tyr_kinase_cat_dom"/>
</dbReference>
<dbReference type="GO" id="GO:0007169">
    <property type="term" value="P:cell surface receptor protein tyrosine kinase signaling pathway"/>
    <property type="evidence" value="ECO:0007669"/>
    <property type="project" value="TreeGrafter"/>
</dbReference>
<keyword evidence="8 16" id="KW-0547">Nucleotide-binding</keyword>
<dbReference type="InterPro" id="IPR017441">
    <property type="entry name" value="Protein_kinase_ATP_BS"/>
</dbReference>
<dbReference type="AlphaFoldDB" id="A0A8J5N7X6"/>
<dbReference type="SUPFAM" id="SSF52058">
    <property type="entry name" value="L domain-like"/>
    <property type="match status" value="1"/>
</dbReference>
<feature type="non-terminal residue" evidence="19">
    <location>
        <position position="1025"/>
    </location>
</feature>
<dbReference type="EC" id="2.7.10.1" evidence="2"/>
<evidence type="ECO:0000256" key="16">
    <source>
        <dbReference type="PROSITE-ProRule" id="PRU10141"/>
    </source>
</evidence>
<evidence type="ECO:0000256" key="9">
    <source>
        <dbReference type="ARBA" id="ARBA00022777"/>
    </source>
</evidence>
<name>A0A8J5N7X6_HOMAM</name>
<dbReference type="InterPro" id="IPR000719">
    <property type="entry name" value="Prot_kinase_dom"/>
</dbReference>
<evidence type="ECO:0000256" key="2">
    <source>
        <dbReference type="ARBA" id="ARBA00011902"/>
    </source>
</evidence>
<dbReference type="InterPro" id="IPR036941">
    <property type="entry name" value="Rcpt_L-dom_sf"/>
</dbReference>
<dbReference type="EMBL" id="JAHLQT010006108">
    <property type="protein sequence ID" value="KAG7175446.1"/>
    <property type="molecule type" value="Genomic_DNA"/>
</dbReference>
<dbReference type="SUPFAM" id="SSF49265">
    <property type="entry name" value="Fibronectin type III"/>
    <property type="match status" value="1"/>
</dbReference>
<keyword evidence="3" id="KW-0808">Transferase</keyword>
<dbReference type="PANTHER" id="PTHR24416">
    <property type="entry name" value="TYROSINE-PROTEIN KINASE RECEPTOR"/>
    <property type="match status" value="1"/>
</dbReference>
<dbReference type="Gene3D" id="2.60.40.10">
    <property type="entry name" value="Immunoglobulins"/>
    <property type="match status" value="2"/>
</dbReference>
<evidence type="ECO:0000256" key="4">
    <source>
        <dbReference type="ARBA" id="ARBA00022685"/>
    </source>
</evidence>
<evidence type="ECO:0000259" key="18">
    <source>
        <dbReference type="PROSITE" id="PS50011"/>
    </source>
</evidence>
<dbReference type="InterPro" id="IPR013783">
    <property type="entry name" value="Ig-like_fold"/>
</dbReference>
<evidence type="ECO:0000256" key="12">
    <source>
        <dbReference type="ARBA" id="ARBA00023136"/>
    </source>
</evidence>
<dbReference type="InterPro" id="IPR011009">
    <property type="entry name" value="Kinase-like_dom_sf"/>
</dbReference>
<keyword evidence="20" id="KW-1185">Reference proteome</keyword>
<keyword evidence="9" id="KW-0418">Kinase</keyword>
<keyword evidence="11 17" id="KW-1133">Transmembrane helix</keyword>